<dbReference type="PANTHER" id="PTHR43197:SF1">
    <property type="entry name" value="UTP--GLUCOSE-1-PHOSPHATE URIDYLYLTRANSFERASE"/>
    <property type="match status" value="1"/>
</dbReference>
<feature type="domain" description="Nucleotidyl transferase" evidence="7">
    <location>
        <begin position="9"/>
        <end position="275"/>
    </location>
</feature>
<keyword evidence="4 6" id="KW-0548">Nucleotidyltransferase</keyword>
<evidence type="ECO:0000256" key="5">
    <source>
        <dbReference type="ARBA" id="ARBA00048128"/>
    </source>
</evidence>
<reference evidence="8 9" key="1">
    <citation type="journal article" date="2019" name="Int. J. Syst. Evol. Microbiol.">
        <title>The Global Catalogue of Microorganisms (GCM) 10K type strain sequencing project: providing services to taxonomists for standard genome sequencing and annotation.</title>
        <authorList>
            <consortium name="The Broad Institute Genomics Platform"/>
            <consortium name="The Broad Institute Genome Sequencing Center for Infectious Disease"/>
            <person name="Wu L."/>
            <person name="Ma J."/>
        </authorList>
    </citation>
    <scope>NUCLEOTIDE SEQUENCE [LARGE SCALE GENOMIC DNA]</scope>
    <source>
        <strain evidence="8 9">JCM 16034</strain>
    </source>
</reference>
<dbReference type="NCBIfam" id="TIGR01099">
    <property type="entry name" value="galU"/>
    <property type="match status" value="1"/>
</dbReference>
<dbReference type="EMBL" id="BAAAQW010000003">
    <property type="protein sequence ID" value="GAA2198098.1"/>
    <property type="molecule type" value="Genomic_DNA"/>
</dbReference>
<proteinExistence type="inferred from homology"/>
<comment type="caution">
    <text evidence="8">The sequence shown here is derived from an EMBL/GenBank/DDBJ whole genome shotgun (WGS) entry which is preliminary data.</text>
</comment>
<dbReference type="Pfam" id="PF00483">
    <property type="entry name" value="NTP_transferase"/>
    <property type="match status" value="1"/>
</dbReference>
<dbReference type="EC" id="2.7.7.9" evidence="2 6"/>
<evidence type="ECO:0000259" key="7">
    <source>
        <dbReference type="Pfam" id="PF00483"/>
    </source>
</evidence>
<evidence type="ECO:0000256" key="4">
    <source>
        <dbReference type="ARBA" id="ARBA00022695"/>
    </source>
</evidence>
<dbReference type="InterPro" id="IPR005771">
    <property type="entry name" value="GalU_uridylyltTrfase_bac/arc"/>
</dbReference>
<evidence type="ECO:0000313" key="8">
    <source>
        <dbReference type="EMBL" id="GAA2198098.1"/>
    </source>
</evidence>
<comment type="similarity">
    <text evidence="1 6">Belongs to the UDPGP type 2 family.</text>
</comment>
<dbReference type="SUPFAM" id="SSF53448">
    <property type="entry name" value="Nucleotide-diphospho-sugar transferases"/>
    <property type="match status" value="1"/>
</dbReference>
<dbReference type="Proteomes" id="UP001500432">
    <property type="component" value="Unassembled WGS sequence"/>
</dbReference>
<dbReference type="CDD" id="cd02541">
    <property type="entry name" value="UGPase_prokaryotic"/>
    <property type="match status" value="1"/>
</dbReference>
<dbReference type="RefSeq" id="WP_344298523.1">
    <property type="nucleotide sequence ID" value="NZ_BAAAQW010000003.1"/>
</dbReference>
<evidence type="ECO:0000256" key="1">
    <source>
        <dbReference type="ARBA" id="ARBA00006890"/>
    </source>
</evidence>
<comment type="catalytic activity">
    <reaction evidence="5 6">
        <text>alpha-D-glucose 1-phosphate + UTP + H(+) = UDP-alpha-D-glucose + diphosphate</text>
        <dbReference type="Rhea" id="RHEA:19889"/>
        <dbReference type="ChEBI" id="CHEBI:15378"/>
        <dbReference type="ChEBI" id="CHEBI:33019"/>
        <dbReference type="ChEBI" id="CHEBI:46398"/>
        <dbReference type="ChEBI" id="CHEBI:58601"/>
        <dbReference type="ChEBI" id="CHEBI:58885"/>
        <dbReference type="EC" id="2.7.7.9"/>
    </reaction>
</comment>
<dbReference type="GO" id="GO:0016779">
    <property type="term" value="F:nucleotidyltransferase activity"/>
    <property type="evidence" value="ECO:0007669"/>
    <property type="project" value="UniProtKB-KW"/>
</dbReference>
<sequence length="297" mass="32098">MPQTSRITKAVIPAAGLGTRFLPATKAMPKEMLPVVDEPAIQYVVAEAAKAGLDNVLMITGRSKRALEDHFDRVPTLEAVLEAKGDTRRLAAVQESNTLGDIHYVRQGDPKGLGHAVLCAKRHVGDEPFAVLLGDDLIDSRDELLSEMIRVQRATGGSVIALMEVDPEQISSYGCADVESVDGEDYVRVNRLVEKPAVEEAPSNLAVIGRYVLHPAVFDVLEQTQPGRGGEIQLTDALEVLAAREGEGGGVHAVVFRGRRYDTGDKLSYLKAVVTLAVEREDLAGLRPWLKDFAAAL</sequence>
<dbReference type="Gene3D" id="3.90.550.10">
    <property type="entry name" value="Spore Coat Polysaccharide Biosynthesis Protein SpsA, Chain A"/>
    <property type="match status" value="1"/>
</dbReference>
<dbReference type="InterPro" id="IPR029044">
    <property type="entry name" value="Nucleotide-diphossugar_trans"/>
</dbReference>
<name>A0ABN3BME9_9MICC</name>
<evidence type="ECO:0000313" key="9">
    <source>
        <dbReference type="Proteomes" id="UP001500432"/>
    </source>
</evidence>
<evidence type="ECO:0000256" key="2">
    <source>
        <dbReference type="ARBA" id="ARBA00012415"/>
    </source>
</evidence>
<evidence type="ECO:0000256" key="6">
    <source>
        <dbReference type="RuleBase" id="RU361259"/>
    </source>
</evidence>
<gene>
    <name evidence="8" type="primary">galU_1</name>
    <name evidence="8" type="ORF">GCM10009849_09480</name>
</gene>
<keyword evidence="9" id="KW-1185">Reference proteome</keyword>
<protein>
    <recommendedName>
        <fullName evidence="2 6">UTP--glucose-1-phosphate uridylyltransferase</fullName>
        <ecNumber evidence="2 6">2.7.7.9</ecNumber>
    </recommendedName>
    <alternativeName>
        <fullName evidence="6">UDP-glucose pyrophosphorylase</fullName>
    </alternativeName>
</protein>
<keyword evidence="3 6" id="KW-0808">Transferase</keyword>
<evidence type="ECO:0000256" key="3">
    <source>
        <dbReference type="ARBA" id="ARBA00022679"/>
    </source>
</evidence>
<dbReference type="PANTHER" id="PTHR43197">
    <property type="entry name" value="UTP--GLUCOSE-1-PHOSPHATE URIDYLYLTRANSFERASE"/>
    <property type="match status" value="1"/>
</dbReference>
<organism evidence="8 9">
    <name type="scientific">Sinomonas flava</name>
    <dbReference type="NCBI Taxonomy" id="496857"/>
    <lineage>
        <taxon>Bacteria</taxon>
        <taxon>Bacillati</taxon>
        <taxon>Actinomycetota</taxon>
        <taxon>Actinomycetes</taxon>
        <taxon>Micrococcales</taxon>
        <taxon>Micrococcaceae</taxon>
        <taxon>Sinomonas</taxon>
    </lineage>
</organism>
<accession>A0ABN3BME9</accession>
<dbReference type="InterPro" id="IPR005835">
    <property type="entry name" value="NTP_transferase_dom"/>
</dbReference>